<dbReference type="RefSeq" id="XP_005823912.1">
    <property type="nucleotide sequence ID" value="XM_005823855.1"/>
</dbReference>
<protein>
    <recommendedName>
        <fullName evidence="2">MIT domain-containing protein</fullName>
    </recommendedName>
</protein>
<evidence type="ECO:0000313" key="4">
    <source>
        <dbReference type="EnsemblProtists" id="EKX36932"/>
    </source>
</evidence>
<feature type="region of interest" description="Disordered" evidence="1">
    <location>
        <begin position="81"/>
        <end position="108"/>
    </location>
</feature>
<dbReference type="GeneID" id="17293629"/>
<dbReference type="HOGENOM" id="CLU_913498_0_0_1"/>
<dbReference type="Proteomes" id="UP000011087">
    <property type="component" value="Unassembled WGS sequence"/>
</dbReference>
<dbReference type="AlphaFoldDB" id="L1ILD6"/>
<dbReference type="Gene3D" id="1.20.58.80">
    <property type="entry name" value="Phosphotransferase system, lactose/cellobiose-type IIA subunit"/>
    <property type="match status" value="1"/>
</dbReference>
<feature type="domain" description="MIT" evidence="2">
    <location>
        <begin position="8"/>
        <end position="71"/>
    </location>
</feature>
<dbReference type="KEGG" id="gtt:GUITHDRAFT_165625"/>
<dbReference type="InterPro" id="IPR036181">
    <property type="entry name" value="MIT_dom_sf"/>
</dbReference>
<dbReference type="EnsemblProtists" id="EKX36932">
    <property type="protein sequence ID" value="EKX36932"/>
    <property type="gene ID" value="GUITHDRAFT_165625"/>
</dbReference>
<organism evidence="3">
    <name type="scientific">Guillardia theta (strain CCMP2712)</name>
    <name type="common">Cryptophyte</name>
    <dbReference type="NCBI Taxonomy" id="905079"/>
    <lineage>
        <taxon>Eukaryota</taxon>
        <taxon>Cryptophyceae</taxon>
        <taxon>Pyrenomonadales</taxon>
        <taxon>Geminigeraceae</taxon>
        <taxon>Guillardia</taxon>
    </lineage>
</organism>
<dbReference type="SUPFAM" id="SSF116846">
    <property type="entry name" value="MIT domain"/>
    <property type="match status" value="1"/>
</dbReference>
<name>L1ILD6_GUITC</name>
<keyword evidence="5" id="KW-1185">Reference proteome</keyword>
<evidence type="ECO:0000313" key="5">
    <source>
        <dbReference type="Proteomes" id="UP000011087"/>
    </source>
</evidence>
<accession>L1ILD6</accession>
<evidence type="ECO:0000256" key="1">
    <source>
        <dbReference type="SAM" id="MobiDB-lite"/>
    </source>
</evidence>
<reference evidence="5" key="2">
    <citation type="submission" date="2012-11" db="EMBL/GenBank/DDBJ databases">
        <authorList>
            <person name="Kuo A."/>
            <person name="Curtis B.A."/>
            <person name="Tanifuji G."/>
            <person name="Burki F."/>
            <person name="Gruber A."/>
            <person name="Irimia M."/>
            <person name="Maruyama S."/>
            <person name="Arias M.C."/>
            <person name="Ball S.G."/>
            <person name="Gile G.H."/>
            <person name="Hirakawa Y."/>
            <person name="Hopkins J.F."/>
            <person name="Rensing S.A."/>
            <person name="Schmutz J."/>
            <person name="Symeonidi A."/>
            <person name="Elias M."/>
            <person name="Eveleigh R.J."/>
            <person name="Herman E.K."/>
            <person name="Klute M.J."/>
            <person name="Nakayama T."/>
            <person name="Obornik M."/>
            <person name="Reyes-Prieto A."/>
            <person name="Armbrust E.V."/>
            <person name="Aves S.J."/>
            <person name="Beiko R.G."/>
            <person name="Coutinho P."/>
            <person name="Dacks J.B."/>
            <person name="Durnford D.G."/>
            <person name="Fast N.M."/>
            <person name="Green B.R."/>
            <person name="Grisdale C."/>
            <person name="Hempe F."/>
            <person name="Henrissat B."/>
            <person name="Hoppner M.P."/>
            <person name="Ishida K.-I."/>
            <person name="Kim E."/>
            <person name="Koreny L."/>
            <person name="Kroth P.G."/>
            <person name="Liu Y."/>
            <person name="Malik S.-B."/>
            <person name="Maier U.G."/>
            <person name="McRose D."/>
            <person name="Mock T."/>
            <person name="Neilson J.A."/>
            <person name="Onodera N.T."/>
            <person name="Poole A.M."/>
            <person name="Pritham E.J."/>
            <person name="Richards T.A."/>
            <person name="Rocap G."/>
            <person name="Roy S.W."/>
            <person name="Sarai C."/>
            <person name="Schaack S."/>
            <person name="Shirato S."/>
            <person name="Slamovits C.H."/>
            <person name="Spencer D.F."/>
            <person name="Suzuki S."/>
            <person name="Worden A.Z."/>
            <person name="Zauner S."/>
            <person name="Barry K."/>
            <person name="Bell C."/>
            <person name="Bharti A.K."/>
            <person name="Crow J.A."/>
            <person name="Grimwood J."/>
            <person name="Kramer R."/>
            <person name="Lindquist E."/>
            <person name="Lucas S."/>
            <person name="Salamov A."/>
            <person name="McFadden G.I."/>
            <person name="Lane C.E."/>
            <person name="Keeling P.J."/>
            <person name="Gray M.W."/>
            <person name="Grigoriev I.V."/>
            <person name="Archibald J.M."/>
        </authorList>
    </citation>
    <scope>NUCLEOTIDE SEQUENCE</scope>
    <source>
        <strain evidence="5">CCMP2712</strain>
    </source>
</reference>
<gene>
    <name evidence="3" type="ORF">GUITHDRAFT_165625</name>
</gene>
<reference evidence="3 5" key="1">
    <citation type="journal article" date="2012" name="Nature">
        <title>Algal genomes reveal evolutionary mosaicism and the fate of nucleomorphs.</title>
        <authorList>
            <consortium name="DOE Joint Genome Institute"/>
            <person name="Curtis B.A."/>
            <person name="Tanifuji G."/>
            <person name="Burki F."/>
            <person name="Gruber A."/>
            <person name="Irimia M."/>
            <person name="Maruyama S."/>
            <person name="Arias M.C."/>
            <person name="Ball S.G."/>
            <person name="Gile G.H."/>
            <person name="Hirakawa Y."/>
            <person name="Hopkins J.F."/>
            <person name="Kuo A."/>
            <person name="Rensing S.A."/>
            <person name="Schmutz J."/>
            <person name="Symeonidi A."/>
            <person name="Elias M."/>
            <person name="Eveleigh R.J."/>
            <person name="Herman E.K."/>
            <person name="Klute M.J."/>
            <person name="Nakayama T."/>
            <person name="Obornik M."/>
            <person name="Reyes-Prieto A."/>
            <person name="Armbrust E.V."/>
            <person name="Aves S.J."/>
            <person name="Beiko R.G."/>
            <person name="Coutinho P."/>
            <person name="Dacks J.B."/>
            <person name="Durnford D.G."/>
            <person name="Fast N.M."/>
            <person name="Green B.R."/>
            <person name="Grisdale C.J."/>
            <person name="Hempel F."/>
            <person name="Henrissat B."/>
            <person name="Hoppner M.P."/>
            <person name="Ishida K."/>
            <person name="Kim E."/>
            <person name="Koreny L."/>
            <person name="Kroth P.G."/>
            <person name="Liu Y."/>
            <person name="Malik S.B."/>
            <person name="Maier U.G."/>
            <person name="McRose D."/>
            <person name="Mock T."/>
            <person name="Neilson J.A."/>
            <person name="Onodera N.T."/>
            <person name="Poole A.M."/>
            <person name="Pritham E.J."/>
            <person name="Richards T.A."/>
            <person name="Rocap G."/>
            <person name="Roy S.W."/>
            <person name="Sarai C."/>
            <person name="Schaack S."/>
            <person name="Shirato S."/>
            <person name="Slamovits C.H."/>
            <person name="Spencer D.F."/>
            <person name="Suzuki S."/>
            <person name="Worden A.Z."/>
            <person name="Zauner S."/>
            <person name="Barry K."/>
            <person name="Bell C."/>
            <person name="Bharti A.K."/>
            <person name="Crow J.A."/>
            <person name="Grimwood J."/>
            <person name="Kramer R."/>
            <person name="Lindquist E."/>
            <person name="Lucas S."/>
            <person name="Salamov A."/>
            <person name="McFadden G.I."/>
            <person name="Lane C.E."/>
            <person name="Keeling P.J."/>
            <person name="Gray M.W."/>
            <person name="Grigoriev I.V."/>
            <person name="Archibald J.M."/>
        </authorList>
    </citation>
    <scope>NUCLEOTIDE SEQUENCE</scope>
    <source>
        <strain evidence="3 5">CCMP2712</strain>
    </source>
</reference>
<evidence type="ECO:0000313" key="3">
    <source>
        <dbReference type="EMBL" id="EKX36932.1"/>
    </source>
</evidence>
<sequence>MSEDLKTRAKTLAREATEADLRGDHSYAVDKYSEVCSVLKQLLEEGGVSDRDKETLNNKLKQYEERAAVLESKSFINALPDIPTDLDTPSDPLSKHAHKNEGAASQADIKDWEPSSTLPVVTTAGKEPSLASKSLENATAIISKAKASCLLEHSFGVDGLIPQELEEKYQITTKIGDSALLKVGTTAVAAYESTKKLEEDYRISEKVIEGAKITYESAKKIEEDYKVSEKVVDGFKSAAESARRVEEEYKVSEKLAEAASKAYYSAIELERQHQLRQKFVTAIQEGWETMKDLSTQPWSMRGSIT</sequence>
<proteinExistence type="predicted"/>
<dbReference type="InterPro" id="IPR007330">
    <property type="entry name" value="MIT_dom"/>
</dbReference>
<evidence type="ECO:0000259" key="2">
    <source>
        <dbReference type="Pfam" id="PF04212"/>
    </source>
</evidence>
<reference evidence="4" key="3">
    <citation type="submission" date="2016-03" db="UniProtKB">
        <authorList>
            <consortium name="EnsemblProtists"/>
        </authorList>
    </citation>
    <scope>IDENTIFICATION</scope>
</reference>
<dbReference type="PaxDb" id="55529-EKX36932"/>
<dbReference type="EMBL" id="JH993066">
    <property type="protein sequence ID" value="EKX36932.1"/>
    <property type="molecule type" value="Genomic_DNA"/>
</dbReference>
<dbReference type="Pfam" id="PF04212">
    <property type="entry name" value="MIT"/>
    <property type="match status" value="1"/>
</dbReference>